<sequence length="123" mass="13901">MLDQQAAKSNVVIDTNKVNYLFGRVTSGKHNTDRSTQMEQSMRRLGIPTDDKGAQYLMEHLSKVPKTQGNIVQVYTDKFGKYEVRESLLFGPSGKATKLETSFEIMPDGTRRFITTIPKEGKK</sequence>
<protein>
    <submittedName>
        <fullName evidence="1">Uncharacterized protein</fullName>
    </submittedName>
</protein>
<reference evidence="1 2" key="1">
    <citation type="journal article" date="2019" name="Int. J. Syst. Evol. Microbiol.">
        <title>Photorhabdus khanii subsp. guanajuatensis subsp. nov., isolated from Heterorhabditis atacamensis, and Photorhabdus luminescens subsp. mexicana subsp. nov., isolated from Heterorhabditis mexicana entomopathogenic nematodes.</title>
        <authorList>
            <person name="Machado R.A.R."/>
            <person name="Bruno P."/>
            <person name="Arce C.C.M."/>
            <person name="Liechti N."/>
            <person name="Kohler A."/>
            <person name="Bernal J."/>
            <person name="Bruggmann R."/>
            <person name="Turlings T.C.J."/>
        </authorList>
    </citation>
    <scope>NUCLEOTIDE SEQUENCE [LARGE SCALE GENOMIC DNA]</scope>
    <source>
        <strain evidence="1 2">MEX47-22</strain>
    </source>
</reference>
<comment type="caution">
    <text evidence="1">The sequence shown here is derived from an EMBL/GenBank/DDBJ whole genome shotgun (WGS) entry which is preliminary data.</text>
</comment>
<organism evidence="1 2">
    <name type="scientific">Photorhabdus luminescens subsp. mexicana</name>
    <dbReference type="NCBI Taxonomy" id="2100167"/>
    <lineage>
        <taxon>Bacteria</taxon>
        <taxon>Pseudomonadati</taxon>
        <taxon>Pseudomonadota</taxon>
        <taxon>Gammaproteobacteria</taxon>
        <taxon>Enterobacterales</taxon>
        <taxon>Morganellaceae</taxon>
        <taxon>Photorhabdus</taxon>
    </lineage>
</organism>
<name>A0A4R4INF1_PHOLU</name>
<proteinExistence type="predicted"/>
<dbReference type="RefSeq" id="WP_132348968.1">
    <property type="nucleotide sequence ID" value="NZ_CAWOLF010000065.1"/>
</dbReference>
<accession>A0A4R4INF1</accession>
<gene>
    <name evidence="1" type="ORF">C5468_25235</name>
</gene>
<dbReference type="CDD" id="cd20724">
    <property type="entry name" value="CdiA-CT_Kp342-like"/>
    <property type="match status" value="1"/>
</dbReference>
<dbReference type="AlphaFoldDB" id="A0A4R4INF1"/>
<dbReference type="EMBL" id="PUJX01000065">
    <property type="protein sequence ID" value="TDB42103.1"/>
    <property type="molecule type" value="Genomic_DNA"/>
</dbReference>
<evidence type="ECO:0000313" key="2">
    <source>
        <dbReference type="Proteomes" id="UP000295550"/>
    </source>
</evidence>
<dbReference type="Proteomes" id="UP000295550">
    <property type="component" value="Unassembled WGS sequence"/>
</dbReference>
<evidence type="ECO:0000313" key="1">
    <source>
        <dbReference type="EMBL" id="TDB42103.1"/>
    </source>
</evidence>